<keyword evidence="1" id="KW-0812">Transmembrane</keyword>
<name>A0A845G9X3_9BURK</name>
<keyword evidence="1" id="KW-0472">Membrane</keyword>
<gene>
    <name evidence="2" type="ORF">GTP91_24860</name>
</gene>
<reference evidence="2 3" key="1">
    <citation type="submission" date="2020-01" db="EMBL/GenBank/DDBJ databases">
        <title>Novel species isolated from a subtropical stream in China.</title>
        <authorList>
            <person name="Lu H."/>
        </authorList>
    </citation>
    <scope>NUCLEOTIDE SEQUENCE [LARGE SCALE GENOMIC DNA]</scope>
    <source>
        <strain evidence="2 3">FT82W</strain>
    </source>
</reference>
<evidence type="ECO:0000256" key="1">
    <source>
        <dbReference type="SAM" id="Phobius"/>
    </source>
</evidence>
<keyword evidence="1" id="KW-1133">Transmembrane helix</keyword>
<sequence length="161" mass="18123">MHSLRHSGGFTYLALLFFVAIAGAISAAVGVVWSTESERNKEQQLLYVGKQYRLAIQSYYEQTPGTVKRYPPNFNELLTDSRQAGTVHHLRRLLRDPMSNTLDWGMLRAPDGGIRGVCSLSTKTAIKNAKSLSRLAENFQGPTYADWCFIYVPHRTNNLSQ</sequence>
<evidence type="ECO:0000313" key="2">
    <source>
        <dbReference type="EMBL" id="MYM90390.1"/>
    </source>
</evidence>
<dbReference type="RefSeq" id="WP_161099186.1">
    <property type="nucleotide sequence ID" value="NZ_WWCW01000117.1"/>
</dbReference>
<protein>
    <submittedName>
        <fullName evidence="2">Type II secretion system protein</fullName>
    </submittedName>
</protein>
<feature type="transmembrane region" description="Helical" evidence="1">
    <location>
        <begin position="12"/>
        <end position="33"/>
    </location>
</feature>
<comment type="caution">
    <text evidence="2">The sequence shown here is derived from an EMBL/GenBank/DDBJ whole genome shotgun (WGS) entry which is preliminary data.</text>
</comment>
<accession>A0A845G9X3</accession>
<evidence type="ECO:0000313" key="3">
    <source>
        <dbReference type="Proteomes" id="UP000470302"/>
    </source>
</evidence>
<proteinExistence type="predicted"/>
<dbReference type="AlphaFoldDB" id="A0A845G9X3"/>
<organism evidence="2 3">
    <name type="scientific">Duganella vulcania</name>
    <dbReference type="NCBI Taxonomy" id="2692166"/>
    <lineage>
        <taxon>Bacteria</taxon>
        <taxon>Pseudomonadati</taxon>
        <taxon>Pseudomonadota</taxon>
        <taxon>Betaproteobacteria</taxon>
        <taxon>Burkholderiales</taxon>
        <taxon>Oxalobacteraceae</taxon>
        <taxon>Telluria group</taxon>
        <taxon>Duganella</taxon>
    </lineage>
</organism>
<dbReference type="Proteomes" id="UP000470302">
    <property type="component" value="Unassembled WGS sequence"/>
</dbReference>
<dbReference type="EMBL" id="WWCW01000117">
    <property type="protein sequence ID" value="MYM90390.1"/>
    <property type="molecule type" value="Genomic_DNA"/>
</dbReference>